<dbReference type="PROSITE" id="PS00138">
    <property type="entry name" value="SUBTILASE_SER"/>
    <property type="match status" value="1"/>
</dbReference>
<comment type="subcellular location">
    <subcellularLocation>
        <location evidence="1">Cell membrane</location>
        <topology evidence="1">Single-pass membrane protein</topology>
    </subcellularLocation>
</comment>
<evidence type="ECO:0000256" key="14">
    <source>
        <dbReference type="SAM" id="SignalP"/>
    </source>
</evidence>
<feature type="active site" description="Charge relay system" evidence="10">
    <location>
        <position position="125"/>
    </location>
</feature>
<proteinExistence type="inferred from homology"/>
<name>A0A1E3THM8_MYCSH</name>
<evidence type="ECO:0000259" key="15">
    <source>
        <dbReference type="Pfam" id="PF00082"/>
    </source>
</evidence>
<gene>
    <name evidence="16" type="ORF">MSP7336_00184</name>
</gene>
<feature type="chain" id="PRO_5014268418" evidence="14">
    <location>
        <begin position="27"/>
        <end position="443"/>
    </location>
</feature>
<keyword evidence="9 13" id="KW-0472">Membrane</keyword>
<dbReference type="InterPro" id="IPR036852">
    <property type="entry name" value="Peptidase_S8/S53_dom_sf"/>
</dbReference>
<protein>
    <submittedName>
        <fullName evidence="16">Putative membrane-anchored mycosin MycP4 (Serine protease) (Subtilisin-like protease) (Subtilase-like) (Mycosin-4) [Mycobacterium tuberculosis H37Rv]</fullName>
    </submittedName>
</protein>
<evidence type="ECO:0000256" key="1">
    <source>
        <dbReference type="ARBA" id="ARBA00004162"/>
    </source>
</evidence>
<dbReference type="NCBIfam" id="TIGR03921">
    <property type="entry name" value="T7SS_mycosin"/>
    <property type="match status" value="1"/>
</dbReference>
<dbReference type="InterPro" id="IPR022398">
    <property type="entry name" value="Peptidase_S8_His-AS"/>
</dbReference>
<evidence type="ECO:0000256" key="5">
    <source>
        <dbReference type="ARBA" id="ARBA00022692"/>
    </source>
</evidence>
<evidence type="ECO:0000256" key="7">
    <source>
        <dbReference type="ARBA" id="ARBA00022825"/>
    </source>
</evidence>
<dbReference type="GO" id="GO:0004252">
    <property type="term" value="F:serine-type endopeptidase activity"/>
    <property type="evidence" value="ECO:0007669"/>
    <property type="project" value="UniProtKB-UniRule"/>
</dbReference>
<dbReference type="SUPFAM" id="SSF52743">
    <property type="entry name" value="Subtilisin-like"/>
    <property type="match status" value="1"/>
</dbReference>
<keyword evidence="6 10" id="KW-0378">Hydrolase</keyword>
<dbReference type="PROSITE" id="PS51892">
    <property type="entry name" value="SUBTILASE"/>
    <property type="match status" value="1"/>
</dbReference>
<dbReference type="OrthoDB" id="9798386at2"/>
<keyword evidence="7 10" id="KW-0720">Serine protease</keyword>
<dbReference type="PRINTS" id="PR00723">
    <property type="entry name" value="SUBTILISIN"/>
</dbReference>
<comment type="similarity">
    <text evidence="2 10 11">Belongs to the peptidase S8 family.</text>
</comment>
<evidence type="ECO:0000313" key="17">
    <source>
        <dbReference type="Proteomes" id="UP000252015"/>
    </source>
</evidence>
<feature type="compositionally biased region" description="Pro residues" evidence="12">
    <location>
        <begin position="39"/>
        <end position="48"/>
    </location>
</feature>
<keyword evidence="14" id="KW-0732">Signal</keyword>
<keyword evidence="17" id="KW-1185">Reference proteome</keyword>
<dbReference type="EMBL" id="UEGW01000001">
    <property type="protein sequence ID" value="SRX91963.1"/>
    <property type="molecule type" value="Genomic_DNA"/>
</dbReference>
<dbReference type="STRING" id="29313.BHQ16_08410"/>
<organism evidence="16 17">
    <name type="scientific">Mycobacterium shimoidei</name>
    <dbReference type="NCBI Taxonomy" id="29313"/>
    <lineage>
        <taxon>Bacteria</taxon>
        <taxon>Bacillati</taxon>
        <taxon>Actinomycetota</taxon>
        <taxon>Actinomycetes</taxon>
        <taxon>Mycobacteriales</taxon>
        <taxon>Mycobacteriaceae</taxon>
        <taxon>Mycobacterium</taxon>
    </lineage>
</organism>
<dbReference type="InterPro" id="IPR023827">
    <property type="entry name" value="Peptidase_S8_Asp-AS"/>
</dbReference>
<keyword evidence="4 10" id="KW-0645">Protease</keyword>
<dbReference type="Pfam" id="PF00082">
    <property type="entry name" value="Peptidase_S8"/>
    <property type="match status" value="1"/>
</dbReference>
<dbReference type="InterPro" id="IPR050131">
    <property type="entry name" value="Peptidase_S8_subtilisin-like"/>
</dbReference>
<feature type="compositionally biased region" description="Low complexity" evidence="12">
    <location>
        <begin position="382"/>
        <end position="395"/>
    </location>
</feature>
<keyword evidence="5 13" id="KW-0812">Transmembrane</keyword>
<dbReference type="AlphaFoldDB" id="A0A1E3THM8"/>
<dbReference type="InterPro" id="IPR023828">
    <property type="entry name" value="Peptidase_S8_Ser-AS"/>
</dbReference>
<feature type="domain" description="Peptidase S8/S53" evidence="15">
    <location>
        <begin position="85"/>
        <end position="369"/>
    </location>
</feature>
<feature type="active site" description="Charge relay system" evidence="10">
    <location>
        <position position="94"/>
    </location>
</feature>
<keyword evidence="3" id="KW-1003">Cell membrane</keyword>
<feature type="transmembrane region" description="Helical" evidence="13">
    <location>
        <begin position="413"/>
        <end position="435"/>
    </location>
</feature>
<dbReference type="GO" id="GO:0005886">
    <property type="term" value="C:plasma membrane"/>
    <property type="evidence" value="ECO:0007669"/>
    <property type="project" value="UniProtKB-SubCell"/>
</dbReference>
<evidence type="ECO:0000256" key="4">
    <source>
        <dbReference type="ARBA" id="ARBA00022670"/>
    </source>
</evidence>
<evidence type="ECO:0000256" key="12">
    <source>
        <dbReference type="SAM" id="MobiDB-lite"/>
    </source>
</evidence>
<feature type="region of interest" description="Disordered" evidence="12">
    <location>
        <begin position="30"/>
        <end position="50"/>
    </location>
</feature>
<dbReference type="InterPro" id="IPR000209">
    <property type="entry name" value="Peptidase_S8/S53_dom"/>
</dbReference>
<dbReference type="Gene3D" id="3.40.50.200">
    <property type="entry name" value="Peptidase S8/S53 domain"/>
    <property type="match status" value="1"/>
</dbReference>
<keyword evidence="8 13" id="KW-1133">Transmembrane helix</keyword>
<evidence type="ECO:0000256" key="6">
    <source>
        <dbReference type="ARBA" id="ARBA00022801"/>
    </source>
</evidence>
<feature type="active site" description="Charge relay system" evidence="10">
    <location>
        <position position="322"/>
    </location>
</feature>
<evidence type="ECO:0000256" key="3">
    <source>
        <dbReference type="ARBA" id="ARBA00022475"/>
    </source>
</evidence>
<dbReference type="PANTHER" id="PTHR43806">
    <property type="entry name" value="PEPTIDASE S8"/>
    <property type="match status" value="1"/>
</dbReference>
<dbReference type="Proteomes" id="UP000252015">
    <property type="component" value="Unassembled WGS sequence"/>
</dbReference>
<dbReference type="PANTHER" id="PTHR43806:SF11">
    <property type="entry name" value="CEREVISIN-RELATED"/>
    <property type="match status" value="1"/>
</dbReference>
<evidence type="ECO:0000313" key="16">
    <source>
        <dbReference type="EMBL" id="SRX91963.1"/>
    </source>
</evidence>
<evidence type="ECO:0000256" key="2">
    <source>
        <dbReference type="ARBA" id="ARBA00011073"/>
    </source>
</evidence>
<evidence type="ECO:0000256" key="13">
    <source>
        <dbReference type="SAM" id="Phobius"/>
    </source>
</evidence>
<evidence type="ECO:0000256" key="11">
    <source>
        <dbReference type="RuleBase" id="RU003355"/>
    </source>
</evidence>
<sequence length="443" mass="44975">MTSPPALRCIAAVALTTLAQCASAHAIAPPPIDQSRLPEPAPPAPPQPTVQREMCAVPSMTPARGETPTQLNSLDLPQVWPLTRGSGQRVAIIDTGVARHPRLPDTTPGGDYVSTGDGNQDCDGHGTVVAGIIGATPDPNGADGFSGVAPGVTLISIRQSSTKFGAATESATAGFGDVDTLAKAVRTAADLGASVINVSSVACVPVGSGLDDRALGAALAYAVDTRNAVVVAAAGNTGRPGQCPAQQPETTWDTATVAVSPAWYDDYVLTVGSVNTHGEPSSFSLPGPWVDVAAPGEEAISLNPSGEGLVNSLDEHELSGTSYAAPIVSGLVALIRSRFPTLTARQVMQRIESTAHHPPKGWDPYVGNGVVDVLAAVSSDASSSPAPVSHPARVPIMPPATSAAPEDSARRTALIGAALGLVVLVSTLIVGTVTARLRRVPSD</sequence>
<dbReference type="PROSITE" id="PS00137">
    <property type="entry name" value="SUBTILASE_HIS"/>
    <property type="match status" value="1"/>
</dbReference>
<dbReference type="GO" id="GO:0006508">
    <property type="term" value="P:proteolysis"/>
    <property type="evidence" value="ECO:0007669"/>
    <property type="project" value="UniProtKB-KW"/>
</dbReference>
<feature type="signal peptide" evidence="14">
    <location>
        <begin position="1"/>
        <end position="26"/>
    </location>
</feature>
<dbReference type="InterPro" id="IPR023834">
    <property type="entry name" value="T7SS_pept_S8A_mycosin"/>
</dbReference>
<evidence type="ECO:0000256" key="8">
    <source>
        <dbReference type="ARBA" id="ARBA00022989"/>
    </source>
</evidence>
<accession>A0A1E3THM8</accession>
<dbReference type="RefSeq" id="WP_069395737.1">
    <property type="nucleotide sequence ID" value="NZ_JACKUN010000034.1"/>
</dbReference>
<evidence type="ECO:0000256" key="10">
    <source>
        <dbReference type="PROSITE-ProRule" id="PRU01240"/>
    </source>
</evidence>
<dbReference type="InterPro" id="IPR015500">
    <property type="entry name" value="Peptidase_S8_subtilisin-rel"/>
</dbReference>
<feature type="region of interest" description="Disordered" evidence="12">
    <location>
        <begin position="382"/>
        <end position="405"/>
    </location>
</feature>
<dbReference type="PROSITE" id="PS00136">
    <property type="entry name" value="SUBTILASE_ASP"/>
    <property type="match status" value="1"/>
</dbReference>
<reference evidence="16 17" key="1">
    <citation type="submission" date="2018-05" db="EMBL/GenBank/DDBJ databases">
        <authorList>
            <consortium name="IHU Genomes"/>
        </authorList>
    </citation>
    <scope>NUCLEOTIDE SEQUENCE [LARGE SCALE GENOMIC DNA]</scope>
    <source>
        <strain evidence="16 17">P7336</strain>
    </source>
</reference>
<evidence type="ECO:0000256" key="9">
    <source>
        <dbReference type="ARBA" id="ARBA00023136"/>
    </source>
</evidence>